<dbReference type="GO" id="GO:0005685">
    <property type="term" value="C:U1 snRNP"/>
    <property type="evidence" value="ECO:0007669"/>
    <property type="project" value="TreeGrafter"/>
</dbReference>
<dbReference type="Proteomes" id="UP000245609">
    <property type="component" value="Unassembled WGS sequence"/>
</dbReference>
<evidence type="ECO:0000259" key="2">
    <source>
        <dbReference type="PROSITE" id="PS50020"/>
    </source>
</evidence>
<protein>
    <submittedName>
        <fullName evidence="4">Uncharacterized protein</fullName>
    </submittedName>
</protein>
<comment type="caution">
    <text evidence="4">The sequence shown here is derived from an EMBL/GenBank/DDBJ whole genome shotgun (WGS) entry which is preliminary data.</text>
</comment>
<dbReference type="Pfam" id="PF00397">
    <property type="entry name" value="WW"/>
    <property type="match status" value="2"/>
</dbReference>
<reference evidence="4 5" key="1">
    <citation type="journal article" date="2018" name="MBio">
        <title>Comparative Genomics Reveals the Core Gene Toolbox for the Fungus-Insect Symbiosis.</title>
        <authorList>
            <person name="Wang Y."/>
            <person name="Stata M."/>
            <person name="Wang W."/>
            <person name="Stajich J.E."/>
            <person name="White M.M."/>
            <person name="Moncalvo J.M."/>
        </authorList>
    </citation>
    <scope>NUCLEOTIDE SEQUENCE [LARGE SCALE GENOMIC DNA]</scope>
    <source>
        <strain evidence="4 5">SC-DP-2</strain>
    </source>
</reference>
<feature type="domain" description="WW" evidence="2">
    <location>
        <begin position="1"/>
        <end position="31"/>
    </location>
</feature>
<dbReference type="InterPro" id="IPR039726">
    <property type="entry name" value="Prp40-like"/>
</dbReference>
<dbReference type="PROSITE" id="PS01159">
    <property type="entry name" value="WW_DOMAIN_1"/>
    <property type="match status" value="2"/>
</dbReference>
<evidence type="ECO:0000313" key="4">
    <source>
        <dbReference type="EMBL" id="PVU85534.1"/>
    </source>
</evidence>
<dbReference type="Gene3D" id="2.20.70.10">
    <property type="match status" value="2"/>
</dbReference>
<dbReference type="InterPro" id="IPR001202">
    <property type="entry name" value="WW_dom"/>
</dbReference>
<dbReference type="EMBL" id="MBFS01003647">
    <property type="protein sequence ID" value="PVU85534.1"/>
    <property type="molecule type" value="Genomic_DNA"/>
</dbReference>
<dbReference type="Pfam" id="PF01846">
    <property type="entry name" value="FF"/>
    <property type="match status" value="2"/>
</dbReference>
<feature type="compositionally biased region" description="Polar residues" evidence="1">
    <location>
        <begin position="112"/>
        <end position="125"/>
    </location>
</feature>
<dbReference type="InterPro" id="IPR002713">
    <property type="entry name" value="FF_domain"/>
</dbReference>
<dbReference type="STRING" id="133381.A0A2T9XZR9"/>
<feature type="compositionally biased region" description="Low complexity" evidence="1">
    <location>
        <begin position="647"/>
        <end position="660"/>
    </location>
</feature>
<dbReference type="InterPro" id="IPR036517">
    <property type="entry name" value="FF_domain_sf"/>
</dbReference>
<dbReference type="GO" id="GO:0003723">
    <property type="term" value="F:RNA binding"/>
    <property type="evidence" value="ECO:0007669"/>
    <property type="project" value="TreeGrafter"/>
</dbReference>
<dbReference type="PROSITE" id="PS50020">
    <property type="entry name" value="WW_DOMAIN_2"/>
    <property type="match status" value="2"/>
</dbReference>
<gene>
    <name evidence="4" type="ORF">BB560_006981</name>
</gene>
<dbReference type="SMART" id="SM00441">
    <property type="entry name" value="FF"/>
    <property type="match status" value="4"/>
</dbReference>
<dbReference type="PROSITE" id="PS51676">
    <property type="entry name" value="FF"/>
    <property type="match status" value="2"/>
</dbReference>
<feature type="domain" description="WW" evidence="2">
    <location>
        <begin position="50"/>
        <end position="83"/>
    </location>
</feature>
<dbReference type="PANTHER" id="PTHR11864:SF0">
    <property type="entry name" value="PRP40 PRE-MRNA PROCESSING FACTOR 40 HOMOLOG A (YEAST)"/>
    <property type="match status" value="1"/>
</dbReference>
<evidence type="ECO:0000259" key="3">
    <source>
        <dbReference type="PROSITE" id="PS51676"/>
    </source>
</evidence>
<dbReference type="SMART" id="SM00456">
    <property type="entry name" value="WW"/>
    <property type="match status" value="2"/>
</dbReference>
<dbReference type="PANTHER" id="PTHR11864">
    <property type="entry name" value="PRE-MRNA-PROCESSING PROTEIN PRP40"/>
    <property type="match status" value="1"/>
</dbReference>
<proteinExistence type="predicted"/>
<dbReference type="InterPro" id="IPR036020">
    <property type="entry name" value="WW_dom_sf"/>
</dbReference>
<accession>A0A2T9XZR9</accession>
<evidence type="ECO:0000313" key="5">
    <source>
        <dbReference type="Proteomes" id="UP000245609"/>
    </source>
</evidence>
<feature type="domain" description="FF" evidence="3">
    <location>
        <begin position="407"/>
        <end position="469"/>
    </location>
</feature>
<feature type="region of interest" description="Disordered" evidence="1">
    <location>
        <begin position="628"/>
        <end position="669"/>
    </location>
</feature>
<dbReference type="Gene3D" id="1.10.10.440">
    <property type="entry name" value="FF domain"/>
    <property type="match status" value="4"/>
</dbReference>
<feature type="region of interest" description="Disordered" evidence="1">
    <location>
        <begin position="107"/>
        <end position="133"/>
    </location>
</feature>
<dbReference type="AlphaFoldDB" id="A0A2T9XZR9"/>
<dbReference type="OrthoDB" id="187617at2759"/>
<dbReference type="GO" id="GO:0071004">
    <property type="term" value="C:U2-type prespliceosome"/>
    <property type="evidence" value="ECO:0007669"/>
    <property type="project" value="TreeGrafter"/>
</dbReference>
<feature type="domain" description="FF" evidence="3">
    <location>
        <begin position="152"/>
        <end position="206"/>
    </location>
</feature>
<dbReference type="CDD" id="cd00201">
    <property type="entry name" value="WW"/>
    <property type="match status" value="2"/>
</dbReference>
<evidence type="ECO:0000256" key="1">
    <source>
        <dbReference type="SAM" id="MobiDB-lite"/>
    </source>
</evidence>
<sequence>MSSWAIHKTSDGRVYYYNSKTKTSSWEKPDELKTEFEVRLRHFQLFSNSISIKTLWKEYMAPGGRKYWYNSQTKETTWDIPDEVKVNASAPKFDMNTLSVVNPIKAHKPQDQNESVNTPSASKQETQTKAEQKSVQLNKNIKLPSLDEITSKEKAESAFKLLLEYYNIPQNSSWEQVMRLIISEPLYNCLNSVSEKKDMFYQYLKEQREKKNRQEKELIKTARLNFYSMLDQLDLTEYSRYRKVELLAGNDTNFLSIRDDERHHLFKMYMSKYIKVVEKEREKKRRACAAEFDKIINSTENISVNSKWEDFKHKLLEDGRVIKILEDSKNDILYSKESSEPANKGSQLSYYDTPNDSALGNVPFKRSIKINFQIGNLDVLEAFQRKVIDLERKYIDEIMDQKDQNLRVERKCRDAFRELLNEHLHCSNITPVSTWQEFFPLIKDDKRYLDILGRKGSTPLELFWDQVEDLNDKVYRQRKVIEDHIRTLSTSSKDSENKINDIQFKVDSHTKLEELQKYLKSETFLKSPQGPTHFDSFALPYIHEQLLIKARRREEEETRRFERNKKKATQYLLSILSDKLNPPLHSNSKWEEEKSRIFGFPNFPHQFLSEAESQSLFVSFVDTMSKVQEEDSLEPGEYVSPSRRQRSNASSASPDNSDTSYHISKKLKE</sequence>
<dbReference type="GO" id="GO:0045292">
    <property type="term" value="P:mRNA cis splicing, via spliceosome"/>
    <property type="evidence" value="ECO:0007669"/>
    <property type="project" value="InterPro"/>
</dbReference>
<name>A0A2T9XZR9_9FUNG</name>
<dbReference type="SUPFAM" id="SSF51045">
    <property type="entry name" value="WW domain"/>
    <property type="match status" value="2"/>
</dbReference>
<organism evidence="4 5">
    <name type="scientific">Smittium megazygosporum</name>
    <dbReference type="NCBI Taxonomy" id="133381"/>
    <lineage>
        <taxon>Eukaryota</taxon>
        <taxon>Fungi</taxon>
        <taxon>Fungi incertae sedis</taxon>
        <taxon>Zoopagomycota</taxon>
        <taxon>Kickxellomycotina</taxon>
        <taxon>Harpellomycetes</taxon>
        <taxon>Harpellales</taxon>
        <taxon>Legeriomycetaceae</taxon>
        <taxon>Smittium</taxon>
    </lineage>
</organism>
<keyword evidence="5" id="KW-1185">Reference proteome</keyword>
<dbReference type="SUPFAM" id="SSF81698">
    <property type="entry name" value="FF domain"/>
    <property type="match status" value="3"/>
</dbReference>